<keyword evidence="3" id="KW-0597">Phosphoprotein</keyword>
<dbReference type="EMBL" id="JAODUP010000031">
    <property type="protein sequence ID" value="KAK2167185.1"/>
    <property type="molecule type" value="Genomic_DNA"/>
</dbReference>
<feature type="compositionally biased region" description="Polar residues" evidence="13">
    <location>
        <begin position="195"/>
        <end position="222"/>
    </location>
</feature>
<dbReference type="GO" id="GO:0000122">
    <property type="term" value="P:negative regulation of transcription by RNA polymerase II"/>
    <property type="evidence" value="ECO:0007669"/>
    <property type="project" value="UniProtKB-ARBA"/>
</dbReference>
<comment type="subcellular location">
    <subcellularLocation>
        <location evidence="1">Nucleus</location>
    </subcellularLocation>
</comment>
<evidence type="ECO:0000256" key="12">
    <source>
        <dbReference type="ARBA" id="ARBA00078501"/>
    </source>
</evidence>
<dbReference type="InterPro" id="IPR050568">
    <property type="entry name" value="Transcr_DNA_Rep_Reg"/>
</dbReference>
<evidence type="ECO:0000256" key="10">
    <source>
        <dbReference type="ARBA" id="ARBA00072760"/>
    </source>
</evidence>
<organism evidence="15 16">
    <name type="scientific">Paralvinella palmiformis</name>
    <dbReference type="NCBI Taxonomy" id="53620"/>
    <lineage>
        <taxon>Eukaryota</taxon>
        <taxon>Metazoa</taxon>
        <taxon>Spiralia</taxon>
        <taxon>Lophotrochozoa</taxon>
        <taxon>Annelida</taxon>
        <taxon>Polychaeta</taxon>
        <taxon>Sedentaria</taxon>
        <taxon>Canalipalpata</taxon>
        <taxon>Terebellida</taxon>
        <taxon>Terebelliformia</taxon>
        <taxon>Alvinellidae</taxon>
        <taxon>Paralvinella</taxon>
    </lineage>
</organism>
<keyword evidence="2" id="KW-0678">Repressor</keyword>
<dbReference type="FunFam" id="1.10.20.10:FF:000032">
    <property type="entry name" value="dr1-associated corepressor isoform X1"/>
    <property type="match status" value="1"/>
</dbReference>
<keyword evidence="16" id="KW-1185">Reference proteome</keyword>
<dbReference type="PANTHER" id="PTHR10252">
    <property type="entry name" value="HISTONE-LIKE TRANSCRIPTION FACTOR CCAAT-RELATED"/>
    <property type="match status" value="1"/>
</dbReference>
<keyword evidence="4" id="KW-0805">Transcription regulation</keyword>
<comment type="caution">
    <text evidence="15">The sequence shown here is derived from an EMBL/GenBank/DDBJ whole genome shotgun (WGS) entry which is preliminary data.</text>
</comment>
<feature type="compositionally biased region" description="Basic and acidic residues" evidence="13">
    <location>
        <begin position="528"/>
        <end position="537"/>
    </location>
</feature>
<evidence type="ECO:0000256" key="9">
    <source>
        <dbReference type="ARBA" id="ARBA00066085"/>
    </source>
</evidence>
<dbReference type="GO" id="GO:0046982">
    <property type="term" value="F:protein heterodimerization activity"/>
    <property type="evidence" value="ECO:0007669"/>
    <property type="project" value="InterPro"/>
</dbReference>
<feature type="compositionally biased region" description="Basic residues" evidence="13">
    <location>
        <begin position="118"/>
        <end position="141"/>
    </location>
</feature>
<name>A0AAD9NEM4_9ANNE</name>
<evidence type="ECO:0000256" key="11">
    <source>
        <dbReference type="ARBA" id="ARBA00077179"/>
    </source>
</evidence>
<dbReference type="AlphaFoldDB" id="A0AAD9NEM4"/>
<gene>
    <name evidence="15" type="ORF">LSH36_31g01014</name>
</gene>
<dbReference type="SUPFAM" id="SSF47113">
    <property type="entry name" value="Histone-fold"/>
    <property type="match status" value="1"/>
</dbReference>
<proteinExistence type="inferred from homology"/>
<feature type="compositionally biased region" description="Polar residues" evidence="13">
    <location>
        <begin position="496"/>
        <end position="505"/>
    </location>
</feature>
<feature type="region of interest" description="Disordered" evidence="13">
    <location>
        <begin position="97"/>
        <end position="222"/>
    </location>
</feature>
<evidence type="ECO:0000256" key="7">
    <source>
        <dbReference type="ARBA" id="ARBA00023242"/>
    </source>
</evidence>
<protein>
    <recommendedName>
        <fullName evidence="10">Dr1-associated corepressor</fullName>
    </recommendedName>
    <alternativeName>
        <fullName evidence="11">Dr1-associated protein 1</fullName>
    </alternativeName>
    <alternativeName>
        <fullName evidence="12">Negative cofactor 2-alpha</fullName>
    </alternativeName>
</protein>
<feature type="region of interest" description="Disordered" evidence="13">
    <location>
        <begin position="263"/>
        <end position="323"/>
    </location>
</feature>
<keyword evidence="7" id="KW-0539">Nucleus</keyword>
<feature type="compositionally biased region" description="Polar residues" evidence="13">
    <location>
        <begin position="347"/>
        <end position="362"/>
    </location>
</feature>
<dbReference type="InterPro" id="IPR003958">
    <property type="entry name" value="CBFA_NFYB_domain"/>
</dbReference>
<feature type="compositionally biased region" description="Polar residues" evidence="13">
    <location>
        <begin position="263"/>
        <end position="312"/>
    </location>
</feature>
<dbReference type="GO" id="GO:0001046">
    <property type="term" value="F:core promoter sequence-specific DNA binding"/>
    <property type="evidence" value="ECO:0007669"/>
    <property type="project" value="TreeGrafter"/>
</dbReference>
<dbReference type="CDD" id="cd22906">
    <property type="entry name" value="HFD_DRAP1"/>
    <property type="match status" value="1"/>
</dbReference>
<evidence type="ECO:0000256" key="1">
    <source>
        <dbReference type="ARBA" id="ARBA00004123"/>
    </source>
</evidence>
<feature type="compositionally biased region" description="Acidic residues" evidence="13">
    <location>
        <begin position="145"/>
        <end position="186"/>
    </location>
</feature>
<evidence type="ECO:0000256" key="3">
    <source>
        <dbReference type="ARBA" id="ARBA00022553"/>
    </source>
</evidence>
<feature type="compositionally biased region" description="Basic and acidic residues" evidence="13">
    <location>
        <begin position="365"/>
        <end position="377"/>
    </location>
</feature>
<dbReference type="GO" id="GO:0016251">
    <property type="term" value="F:RNA polymerase II general transcription initiation factor activity"/>
    <property type="evidence" value="ECO:0007669"/>
    <property type="project" value="TreeGrafter"/>
</dbReference>
<keyword evidence="5" id="KW-0238">DNA-binding</keyword>
<evidence type="ECO:0000256" key="2">
    <source>
        <dbReference type="ARBA" id="ARBA00022491"/>
    </source>
</evidence>
<dbReference type="InterPro" id="IPR009072">
    <property type="entry name" value="Histone-fold"/>
</dbReference>
<dbReference type="Gene3D" id="1.10.20.10">
    <property type="entry name" value="Histone, subunit A"/>
    <property type="match status" value="1"/>
</dbReference>
<feature type="compositionally biased region" description="Polar residues" evidence="13">
    <location>
        <begin position="378"/>
        <end position="394"/>
    </location>
</feature>
<sequence length="537" mass="58573">MPSKKKKFNARFPPARIKKIMQTDEEVGKVAAPVPVIISRALELFIESLIVKSSNITKARHAKTLSTAHIKHTILSEKRFDFLKDLVANIADVQADEEGAENVAVCSRNTDIEPGAKTRGRPRKKKADGKPALKPRVKRQKKLDEDPDTEETDTATEEPASDEDEDDNEEEDDDDDEEDTETDPDTQDSPKTEGSVATSLTLGPSSQNLQYGRSSPEPQATCSQLRVNTYPQTKAGYGTNQTLTHSHLDQQTHSLDLRINQNKQSSSDQLKTKSYTQGGQTTSPAATCQGHTQSDGTQSMHSTRSSPTSTQVGDGDCRSVAQSESIGQLKSQCNLQSDASCSEDDGCQQTEAPADQQVSFTVRQMVDKDDDKNKDSVGQENRLQASHSNETIPESDSHAGARLGSVDCAPRDSYPVYGGIPPVSMPFYPHHLGIMQQLNPYPAHMRPMPDGMSPYPPGLMPYQAMAFPGHAVLPHVTHLPSMMDSRFGMPRMNSVSGASVQSGFSESVMAGQPPPAHTKQSQNLTLAHQDKDEHPTS</sequence>
<dbReference type="GO" id="GO:0017054">
    <property type="term" value="C:negative cofactor 2 complex"/>
    <property type="evidence" value="ECO:0007669"/>
    <property type="project" value="TreeGrafter"/>
</dbReference>
<keyword evidence="6" id="KW-0804">Transcription</keyword>
<feature type="domain" description="Transcription factor CBF/NF-Y/archaeal histone" evidence="14">
    <location>
        <begin position="10"/>
        <end position="72"/>
    </location>
</feature>
<accession>A0AAD9NEM4</accession>
<evidence type="ECO:0000256" key="6">
    <source>
        <dbReference type="ARBA" id="ARBA00023163"/>
    </source>
</evidence>
<dbReference type="Pfam" id="PF00808">
    <property type="entry name" value="CBFD_NFYB_HMF"/>
    <property type="match status" value="1"/>
</dbReference>
<comment type="subunit">
    <text evidence="9">Heterodimer with DR1. Binds BTAF1.</text>
</comment>
<reference evidence="15" key="1">
    <citation type="journal article" date="2023" name="Mol. Biol. Evol.">
        <title>Third-Generation Sequencing Reveals the Adaptive Role of the Epigenome in Three Deep-Sea Polychaetes.</title>
        <authorList>
            <person name="Perez M."/>
            <person name="Aroh O."/>
            <person name="Sun Y."/>
            <person name="Lan Y."/>
            <person name="Juniper S.K."/>
            <person name="Young C.R."/>
            <person name="Angers B."/>
            <person name="Qian P.Y."/>
        </authorList>
    </citation>
    <scope>NUCLEOTIDE SEQUENCE</scope>
    <source>
        <strain evidence="15">P08H-3</strain>
    </source>
</reference>
<dbReference type="Proteomes" id="UP001208570">
    <property type="component" value="Unassembled WGS sequence"/>
</dbReference>
<evidence type="ECO:0000259" key="14">
    <source>
        <dbReference type="Pfam" id="PF00808"/>
    </source>
</evidence>
<evidence type="ECO:0000256" key="13">
    <source>
        <dbReference type="SAM" id="MobiDB-lite"/>
    </source>
</evidence>
<evidence type="ECO:0000313" key="16">
    <source>
        <dbReference type="Proteomes" id="UP001208570"/>
    </source>
</evidence>
<evidence type="ECO:0000256" key="5">
    <source>
        <dbReference type="ARBA" id="ARBA00023125"/>
    </source>
</evidence>
<feature type="region of interest" description="Disordered" evidence="13">
    <location>
        <begin position="337"/>
        <end position="402"/>
    </location>
</feature>
<comment type="similarity">
    <text evidence="8">Belongs to the NC2 alpha/DRAP1 family.</text>
</comment>
<evidence type="ECO:0000256" key="4">
    <source>
        <dbReference type="ARBA" id="ARBA00023015"/>
    </source>
</evidence>
<evidence type="ECO:0000313" key="15">
    <source>
        <dbReference type="EMBL" id="KAK2167185.1"/>
    </source>
</evidence>
<dbReference type="PANTHER" id="PTHR10252:SF5">
    <property type="entry name" value="DR1-ASSOCIATED COREPRESSOR"/>
    <property type="match status" value="1"/>
</dbReference>
<evidence type="ECO:0000256" key="8">
    <source>
        <dbReference type="ARBA" id="ARBA00061393"/>
    </source>
</evidence>
<feature type="region of interest" description="Disordered" evidence="13">
    <location>
        <begin position="496"/>
        <end position="537"/>
    </location>
</feature>